<evidence type="ECO:0000256" key="3">
    <source>
        <dbReference type="ARBA" id="ARBA00022989"/>
    </source>
</evidence>
<feature type="compositionally biased region" description="Basic and acidic residues" evidence="7">
    <location>
        <begin position="365"/>
        <end position="375"/>
    </location>
</feature>
<feature type="transmembrane region" description="Helical" evidence="6">
    <location>
        <begin position="36"/>
        <end position="56"/>
    </location>
</feature>
<accession>A0AA36DEV2</accession>
<feature type="compositionally biased region" description="Polar residues" evidence="7">
    <location>
        <begin position="376"/>
        <end position="387"/>
    </location>
</feature>
<keyword evidence="2 6" id="KW-0812">Transmembrane</keyword>
<gene>
    <name evidence="8" type="ORF">MSPICULIGERA_LOCUS23018</name>
</gene>
<evidence type="ECO:0000313" key="9">
    <source>
        <dbReference type="Proteomes" id="UP001177023"/>
    </source>
</evidence>
<dbReference type="InterPro" id="IPR000615">
    <property type="entry name" value="Bestrophin"/>
</dbReference>
<evidence type="ECO:0000256" key="2">
    <source>
        <dbReference type="ARBA" id="ARBA00022692"/>
    </source>
</evidence>
<dbReference type="PANTHER" id="PTHR10736:SF58">
    <property type="entry name" value="BESTROPHIN HOMOLOG-RELATED"/>
    <property type="match status" value="1"/>
</dbReference>
<feature type="non-terminal residue" evidence="8">
    <location>
        <position position="1"/>
    </location>
</feature>
<keyword evidence="4 6" id="KW-0472">Membrane</keyword>
<feature type="region of interest" description="Disordered" evidence="7">
    <location>
        <begin position="507"/>
        <end position="561"/>
    </location>
</feature>
<keyword evidence="6" id="KW-0813">Transport</keyword>
<organism evidence="8 9">
    <name type="scientific">Mesorhabditis spiculigera</name>
    <dbReference type="NCBI Taxonomy" id="96644"/>
    <lineage>
        <taxon>Eukaryota</taxon>
        <taxon>Metazoa</taxon>
        <taxon>Ecdysozoa</taxon>
        <taxon>Nematoda</taxon>
        <taxon>Chromadorea</taxon>
        <taxon>Rhabditida</taxon>
        <taxon>Rhabditina</taxon>
        <taxon>Rhabditomorpha</taxon>
        <taxon>Rhabditoidea</taxon>
        <taxon>Rhabditidae</taxon>
        <taxon>Mesorhabditinae</taxon>
        <taxon>Mesorhabditis</taxon>
    </lineage>
</organism>
<dbReference type="GO" id="GO:0005254">
    <property type="term" value="F:chloride channel activity"/>
    <property type="evidence" value="ECO:0007669"/>
    <property type="project" value="UniProtKB-KW"/>
</dbReference>
<protein>
    <recommendedName>
        <fullName evidence="6">Bestrophin homolog</fullName>
    </recommendedName>
</protein>
<dbReference type="AlphaFoldDB" id="A0AA36DEV2"/>
<keyword evidence="6" id="KW-1003">Cell membrane</keyword>
<reference evidence="8" key="1">
    <citation type="submission" date="2023-06" db="EMBL/GenBank/DDBJ databases">
        <authorList>
            <person name="Delattre M."/>
        </authorList>
    </citation>
    <scope>NUCLEOTIDE SEQUENCE</scope>
    <source>
        <strain evidence="8">AF72</strain>
    </source>
</reference>
<dbReference type="Pfam" id="PF01062">
    <property type="entry name" value="Bestrophin"/>
    <property type="match status" value="1"/>
</dbReference>
<keyword evidence="3 6" id="KW-1133">Transmembrane helix</keyword>
<dbReference type="Proteomes" id="UP001177023">
    <property type="component" value="Unassembled WGS sequence"/>
</dbReference>
<keyword evidence="9" id="KW-1185">Reference proteome</keyword>
<keyword evidence="6" id="KW-0869">Chloride channel</keyword>
<keyword evidence="6" id="KW-0868">Chloride</keyword>
<evidence type="ECO:0000256" key="4">
    <source>
        <dbReference type="ARBA" id="ARBA00023136"/>
    </source>
</evidence>
<dbReference type="EMBL" id="CATQJA010002702">
    <property type="protein sequence ID" value="CAJ0584985.1"/>
    <property type="molecule type" value="Genomic_DNA"/>
</dbReference>
<evidence type="ECO:0000313" key="8">
    <source>
        <dbReference type="EMBL" id="CAJ0584985.1"/>
    </source>
</evidence>
<proteinExistence type="inferred from homology"/>
<comment type="subcellular location">
    <subcellularLocation>
        <location evidence="6">Cell membrane</location>
        <topology evidence="6">Multi-pass membrane protein</topology>
    </subcellularLocation>
    <subcellularLocation>
        <location evidence="1">Membrane</location>
        <topology evidence="1">Multi-pass membrane protein</topology>
    </subcellularLocation>
</comment>
<keyword evidence="6" id="KW-0406">Ion transport</keyword>
<dbReference type="InterPro" id="IPR021134">
    <property type="entry name" value="Bestrophin-like"/>
</dbReference>
<comment type="similarity">
    <text evidence="5 6">Belongs to the anion channel-forming bestrophin (TC 1.A.46) family. Calcium-sensitive chloride channel subfamily.</text>
</comment>
<evidence type="ECO:0000256" key="7">
    <source>
        <dbReference type="SAM" id="MobiDB-lite"/>
    </source>
</evidence>
<comment type="caution">
    <text evidence="8">The sequence shown here is derived from an EMBL/GenBank/DDBJ whole genome shotgun (WGS) entry which is preliminary data.</text>
</comment>
<evidence type="ECO:0000256" key="1">
    <source>
        <dbReference type="ARBA" id="ARBA00004141"/>
    </source>
</evidence>
<evidence type="ECO:0000256" key="6">
    <source>
        <dbReference type="RuleBase" id="RU363126"/>
    </source>
</evidence>
<sequence length="561" mass="64669">MTVSYNLAVSSVGSLTWARILFRWKGSIWKSVSGELFTWLVLYYMVMFFYRSDVFLTEEQQRDFEALSFYLNKNTDRLPLTFMLGFFVTLVVDRWRQVFNNMGWVENQALTISVLIRGNDHDTIIARRSIVRYICLTQVLVFRDISMRVRRRFPTMNSIIEAGFLQEHELVMLDSIDMPYNKYWAPINWAMGIVYKMREENKITSEPSLQNVINEIKAFRSSLQLLSNFDWVPIPLAYPQVVFFAVRVYFYLCLVGRQFRIIDDSDLRSPIDMYFPVTTALQFICLIGWMKVAESLLNPMGEDDDDFECNYLIDKNIATGMAIVDGECNSIPELKMDIFKTNWPPKPPVDTGELVGSVSQVVLPEAEHRPSDRRVSQITNGSEIGNQPSLNRLQRLKNRCSAKIRPNSRANSIHVDNMDKLSPMRLERLDPDALFHVRSDKEMHEMRKSWFLPDTTPDTVLEEDEEQLTVNSLKGLKGGARSADAILHEDPFVKCVKLERIFDKYKDEEPAKEASKPPEDTGSPDRPAPIQNPLGASTDSELQPNQTCNSQLYNRRGMNGL</sequence>
<dbReference type="GO" id="GO:0034707">
    <property type="term" value="C:chloride channel complex"/>
    <property type="evidence" value="ECO:0007669"/>
    <property type="project" value="UniProtKB-KW"/>
</dbReference>
<comment type="caution">
    <text evidence="6">Lacks conserved residue(s) required for the propagation of feature annotation.</text>
</comment>
<dbReference type="GO" id="GO:0005886">
    <property type="term" value="C:plasma membrane"/>
    <property type="evidence" value="ECO:0007669"/>
    <property type="project" value="UniProtKB-SubCell"/>
</dbReference>
<dbReference type="PANTHER" id="PTHR10736">
    <property type="entry name" value="BESTROPHIN"/>
    <property type="match status" value="1"/>
</dbReference>
<feature type="region of interest" description="Disordered" evidence="7">
    <location>
        <begin position="365"/>
        <end position="387"/>
    </location>
</feature>
<feature type="compositionally biased region" description="Basic and acidic residues" evidence="7">
    <location>
        <begin position="507"/>
        <end position="519"/>
    </location>
</feature>
<feature type="compositionally biased region" description="Polar residues" evidence="7">
    <location>
        <begin position="534"/>
        <end position="553"/>
    </location>
</feature>
<evidence type="ECO:0000256" key="5">
    <source>
        <dbReference type="ARBA" id="ARBA00034769"/>
    </source>
</evidence>
<comment type="function">
    <text evidence="6">Forms chloride channels.</text>
</comment>
<keyword evidence="6" id="KW-0407">Ion channel</keyword>
<name>A0AA36DEV2_9BILA</name>